<reference evidence="1" key="1">
    <citation type="submission" date="2024-03" db="EMBL/GenBank/DDBJ databases">
        <authorList>
            <consortium name="ELIXIR-Norway"/>
            <consortium name="Elixir Norway"/>
        </authorList>
    </citation>
    <scope>NUCLEOTIDE SEQUENCE</scope>
</reference>
<gene>
    <name evidence="1" type="ORF">CSSPJE1EN2_LOCUS8530</name>
</gene>
<accession>A0ABP1ASH9</accession>
<sequence>MCPLPEAPHRSLDSSALRQATCGRGWSTASTTLSGTRPSVLCRVLTPYPKPFFLVPQNTKTQACAFSLMCPRSGKLRPGSGTMPAKTRLLRIAATLN</sequence>
<evidence type="ECO:0000313" key="1">
    <source>
        <dbReference type="EMBL" id="CAK9865535.1"/>
    </source>
</evidence>
<organism evidence="1 2">
    <name type="scientific">Sphagnum jensenii</name>
    <dbReference type="NCBI Taxonomy" id="128206"/>
    <lineage>
        <taxon>Eukaryota</taxon>
        <taxon>Viridiplantae</taxon>
        <taxon>Streptophyta</taxon>
        <taxon>Embryophyta</taxon>
        <taxon>Bryophyta</taxon>
        <taxon>Sphagnophytina</taxon>
        <taxon>Sphagnopsida</taxon>
        <taxon>Sphagnales</taxon>
        <taxon>Sphagnaceae</taxon>
        <taxon>Sphagnum</taxon>
    </lineage>
</organism>
<proteinExistence type="predicted"/>
<keyword evidence="2" id="KW-1185">Reference proteome</keyword>
<dbReference type="EMBL" id="OZ023716">
    <property type="protein sequence ID" value="CAK9865535.1"/>
    <property type="molecule type" value="Genomic_DNA"/>
</dbReference>
<dbReference type="Proteomes" id="UP001497522">
    <property type="component" value="Chromosome 15"/>
</dbReference>
<protein>
    <submittedName>
        <fullName evidence="1">Uncharacterized protein</fullName>
    </submittedName>
</protein>
<name>A0ABP1ASH9_9BRYO</name>
<evidence type="ECO:0000313" key="2">
    <source>
        <dbReference type="Proteomes" id="UP001497522"/>
    </source>
</evidence>